<evidence type="ECO:0000313" key="2">
    <source>
        <dbReference type="EMBL" id="KAA6381304.1"/>
    </source>
</evidence>
<dbReference type="InterPro" id="IPR045455">
    <property type="entry name" value="NrS-1_pol-like_helicase"/>
</dbReference>
<evidence type="ECO:0000313" key="3">
    <source>
        <dbReference type="Proteomes" id="UP000324800"/>
    </source>
</evidence>
<protein>
    <recommendedName>
        <fullName evidence="1">NrS-1 polymerase-like helicase domain-containing protein</fullName>
    </recommendedName>
</protein>
<dbReference type="Pfam" id="PF19263">
    <property type="entry name" value="DUF5906"/>
    <property type="match status" value="1"/>
</dbReference>
<reference evidence="2 3" key="1">
    <citation type="submission" date="2019-03" db="EMBL/GenBank/DDBJ databases">
        <title>Single cell metagenomics reveals metabolic interactions within the superorganism composed of flagellate Streblomastix strix and complex community of Bacteroidetes bacteria on its surface.</title>
        <authorList>
            <person name="Treitli S.C."/>
            <person name="Kolisko M."/>
            <person name="Husnik F."/>
            <person name="Keeling P."/>
            <person name="Hampl V."/>
        </authorList>
    </citation>
    <scope>NUCLEOTIDE SEQUENCE [LARGE SCALE GENOMIC DNA]</scope>
    <source>
        <strain evidence="2">ST1C</strain>
    </source>
</reference>
<dbReference type="Proteomes" id="UP000324800">
    <property type="component" value="Unassembled WGS sequence"/>
</dbReference>
<dbReference type="AlphaFoldDB" id="A0A5J4VFU0"/>
<evidence type="ECO:0000259" key="1">
    <source>
        <dbReference type="Pfam" id="PF19263"/>
    </source>
</evidence>
<comment type="caution">
    <text evidence="2">The sequence shown here is derived from an EMBL/GenBank/DDBJ whole genome shotgun (WGS) entry which is preliminary data.</text>
</comment>
<gene>
    <name evidence="2" type="ORF">EZS28_023172</name>
</gene>
<accession>A0A5J4VFU0</accession>
<organism evidence="2 3">
    <name type="scientific">Streblomastix strix</name>
    <dbReference type="NCBI Taxonomy" id="222440"/>
    <lineage>
        <taxon>Eukaryota</taxon>
        <taxon>Metamonada</taxon>
        <taxon>Preaxostyla</taxon>
        <taxon>Oxymonadida</taxon>
        <taxon>Streblomastigidae</taxon>
        <taxon>Streblomastix</taxon>
    </lineage>
</organism>
<proteinExistence type="predicted"/>
<dbReference type="EMBL" id="SNRW01007397">
    <property type="protein sequence ID" value="KAA6381304.1"/>
    <property type="molecule type" value="Genomic_DNA"/>
</dbReference>
<sequence>MSNMDALKSIITEDSCVINEKYVPKHEVENVMNIMIVINNIYPLKIDNSERRYVVCECSSVHRGNLVYFTNLDISQFNPRNIPMTQAKKDIIKASISPVDDVIICYFKSFRDGVTCNIVEGWRPQEMKLKNYQLAIKKYMCKDTETD</sequence>
<feature type="domain" description="NrS-1 polymerase-like helicase" evidence="1">
    <location>
        <begin position="4"/>
        <end position="52"/>
    </location>
</feature>
<name>A0A5J4VFU0_9EUKA</name>